<proteinExistence type="predicted"/>
<comment type="caution">
    <text evidence="2">The sequence shown here is derived from an EMBL/GenBank/DDBJ whole genome shotgun (WGS) entry which is preliminary data.</text>
</comment>
<feature type="chain" id="PRO_5047024031" evidence="1">
    <location>
        <begin position="20"/>
        <end position="396"/>
    </location>
</feature>
<dbReference type="InterPro" id="IPR008969">
    <property type="entry name" value="CarboxyPept-like_regulatory"/>
</dbReference>
<evidence type="ECO:0000256" key="1">
    <source>
        <dbReference type="SAM" id="SignalP"/>
    </source>
</evidence>
<dbReference type="RefSeq" id="WP_330106338.1">
    <property type="nucleotide sequence ID" value="NZ_JAZDQT010000001.1"/>
</dbReference>
<dbReference type="SUPFAM" id="SSF49464">
    <property type="entry name" value="Carboxypeptidase regulatory domain-like"/>
    <property type="match status" value="1"/>
</dbReference>
<sequence length="396" mass="44475">MKKLTIFMVLLFLVVAAQAQNLLQGRVVDEASGAGIPFVSVGILGTNNASVSNENGDFVLKAPTYPAKLRCSHVSYLTSDRILQESSNSAIIVKLKPASISLNTVTIDPYQGQRILKAAFEKAKTYENNNSYLNAFYRQLTTLNGKPSQIYELFFDLQWSPKRVQGWIAKQSRFAQLDDQAAFSLDNQSYYTFTVSGYLFPDKGGKFVNLNTLADYEINIEKYIEQADQKIAVVSCKYKKGKSNLYYVNSTYYVGLDDSNIYRLENSVFNLPIRLSRASAKFPPIVTTVATFNGAAHPIPVLESVSTKMYLSLNVKGREINPGISSLLTVYNIDNDLKDQQFEALNRRTKDKTVIESIKYDPSFWRNNPIVKQTTLEDSFIKMMESKAAFGTMTNP</sequence>
<name>A0ABU7I3A9_9SPHI</name>
<feature type="signal peptide" evidence="1">
    <location>
        <begin position="1"/>
        <end position="19"/>
    </location>
</feature>
<accession>A0ABU7I3A9</accession>
<protein>
    <submittedName>
        <fullName evidence="2">Carboxypeptidase-like regulatory domain-containing protein</fullName>
    </submittedName>
</protein>
<evidence type="ECO:0000313" key="3">
    <source>
        <dbReference type="Proteomes" id="UP001336835"/>
    </source>
</evidence>
<keyword evidence="3" id="KW-1185">Reference proteome</keyword>
<reference evidence="2 3" key="1">
    <citation type="submission" date="2024-01" db="EMBL/GenBank/DDBJ databases">
        <title>Pedobacter sp. nov., isolated from fresh soil.</title>
        <authorList>
            <person name="Le N.T.T."/>
        </authorList>
    </citation>
    <scope>NUCLEOTIDE SEQUENCE [LARGE SCALE GENOMIC DNA]</scope>
    <source>
        <strain evidence="2 3">KR3-3</strain>
    </source>
</reference>
<gene>
    <name evidence="2" type="ORF">VRU48_02450</name>
</gene>
<dbReference type="Proteomes" id="UP001336835">
    <property type="component" value="Unassembled WGS sequence"/>
</dbReference>
<keyword evidence="1" id="KW-0732">Signal</keyword>
<organism evidence="2 3">
    <name type="scientific">Pedobacter albus</name>
    <dbReference type="NCBI Taxonomy" id="3113905"/>
    <lineage>
        <taxon>Bacteria</taxon>
        <taxon>Pseudomonadati</taxon>
        <taxon>Bacteroidota</taxon>
        <taxon>Sphingobacteriia</taxon>
        <taxon>Sphingobacteriales</taxon>
        <taxon>Sphingobacteriaceae</taxon>
        <taxon>Pedobacter</taxon>
    </lineage>
</organism>
<dbReference type="EMBL" id="JAZDQT010000001">
    <property type="protein sequence ID" value="MEE1943951.1"/>
    <property type="molecule type" value="Genomic_DNA"/>
</dbReference>
<dbReference type="Pfam" id="PF13715">
    <property type="entry name" value="CarbopepD_reg_2"/>
    <property type="match status" value="1"/>
</dbReference>
<evidence type="ECO:0000313" key="2">
    <source>
        <dbReference type="EMBL" id="MEE1943951.1"/>
    </source>
</evidence>